<dbReference type="PANTHER" id="PTHR42830">
    <property type="entry name" value="OSMOTICALLY INDUCIBLE FAMILY PROTEIN"/>
    <property type="match status" value="1"/>
</dbReference>
<dbReference type="InterPro" id="IPR003718">
    <property type="entry name" value="OsmC/Ohr_fam"/>
</dbReference>
<comment type="caution">
    <text evidence="1">The sequence shown here is derived from an EMBL/GenBank/DDBJ whole genome shotgun (WGS) entry which is preliminary data.</text>
</comment>
<protein>
    <submittedName>
        <fullName evidence="1">OsmC family peroxiredoxin</fullName>
    </submittedName>
</protein>
<dbReference type="InterPro" id="IPR015946">
    <property type="entry name" value="KH_dom-like_a/b"/>
</dbReference>
<dbReference type="Proteomes" id="UP000295668">
    <property type="component" value="Unassembled WGS sequence"/>
</dbReference>
<dbReference type="Gene3D" id="3.30.300.20">
    <property type="match status" value="1"/>
</dbReference>
<gene>
    <name evidence="1" type="ORF">EZJ43_02815</name>
</gene>
<dbReference type="InterPro" id="IPR052707">
    <property type="entry name" value="OsmC_Ohr_Peroxiredoxin"/>
</dbReference>
<dbReference type="PANTHER" id="PTHR42830:SF2">
    <property type="entry name" value="OSMC_OHR FAMILY PROTEIN"/>
    <property type="match status" value="1"/>
</dbReference>
<accession>A0A4R5MPH6</accession>
<dbReference type="OrthoDB" id="9795405at2"/>
<dbReference type="Pfam" id="PF02566">
    <property type="entry name" value="OsmC"/>
    <property type="match status" value="1"/>
</dbReference>
<dbReference type="RefSeq" id="WP_133261161.1">
    <property type="nucleotide sequence ID" value="NZ_SJCY01000002.1"/>
</dbReference>
<evidence type="ECO:0000313" key="2">
    <source>
        <dbReference type="Proteomes" id="UP000295668"/>
    </source>
</evidence>
<dbReference type="SUPFAM" id="SSF82784">
    <property type="entry name" value="OsmC-like"/>
    <property type="match status" value="1"/>
</dbReference>
<dbReference type="AlphaFoldDB" id="A0A4R5MPH6"/>
<sequence>MSKNHQYKTSVTWTGNKGSGTMDFRSYDRDYVVTVDGKATISGSSDSAFLGDKSKHNPEDLLLASVSSCHMLWYLHLCSKNEIVVIDYQDNAIGTMQENNDGSGKFESVTLYPQVLIANKAHLELANTLHIEANKMCFIANSLNFPVKHQPNCKAENE</sequence>
<dbReference type="InterPro" id="IPR036102">
    <property type="entry name" value="OsmC/Ohrsf"/>
</dbReference>
<keyword evidence="2" id="KW-1185">Reference proteome</keyword>
<reference evidence="1 2" key="1">
    <citation type="submission" date="2019-02" db="EMBL/GenBank/DDBJ databases">
        <title>Pedobacter sp. nov., a novel speices isolated from soil of pinguins habitat in Antarcitica.</title>
        <authorList>
            <person name="He R.-H."/>
        </authorList>
    </citation>
    <scope>NUCLEOTIDE SEQUENCE [LARGE SCALE GENOMIC DNA]</scope>
    <source>
        <strain evidence="1 2">E01020</strain>
    </source>
</reference>
<name>A0A4R5MPH6_9SPHI</name>
<proteinExistence type="predicted"/>
<dbReference type="EMBL" id="SJCY01000002">
    <property type="protein sequence ID" value="TDG37069.1"/>
    <property type="molecule type" value="Genomic_DNA"/>
</dbReference>
<organism evidence="1 2">
    <name type="scientific">Pedobacter changchengzhani</name>
    <dbReference type="NCBI Taxonomy" id="2529274"/>
    <lineage>
        <taxon>Bacteria</taxon>
        <taxon>Pseudomonadati</taxon>
        <taxon>Bacteroidota</taxon>
        <taxon>Sphingobacteriia</taxon>
        <taxon>Sphingobacteriales</taxon>
        <taxon>Sphingobacteriaceae</taxon>
        <taxon>Pedobacter</taxon>
    </lineage>
</organism>
<evidence type="ECO:0000313" key="1">
    <source>
        <dbReference type="EMBL" id="TDG37069.1"/>
    </source>
</evidence>